<comment type="subcellular location">
    <subcellularLocation>
        <location evidence="1 11">Cell outer membrane</location>
        <topology evidence="1 11">Multi-pass membrane protein</topology>
    </subcellularLocation>
</comment>
<dbReference type="PANTHER" id="PTHR30069:SF29">
    <property type="entry name" value="HEMOGLOBIN AND HEMOGLOBIN-HAPTOGLOBIN-BINDING PROTEIN 1-RELATED"/>
    <property type="match status" value="1"/>
</dbReference>
<comment type="similarity">
    <text evidence="2">Belongs to the TonB-dependent receptor family. Hemoglobin/haptoglobin binding protein subfamily.</text>
</comment>
<keyword evidence="5 11" id="KW-0812">Transmembrane</keyword>
<feature type="domain" description="TonB-dependent receptor plug" evidence="15">
    <location>
        <begin position="70"/>
        <end position="177"/>
    </location>
</feature>
<evidence type="ECO:0000256" key="13">
    <source>
        <dbReference type="SAM" id="SignalP"/>
    </source>
</evidence>
<evidence type="ECO:0000313" key="16">
    <source>
        <dbReference type="EMBL" id="KXI30933.1"/>
    </source>
</evidence>
<dbReference type="Gene3D" id="2.170.130.10">
    <property type="entry name" value="TonB-dependent receptor, plug domain"/>
    <property type="match status" value="1"/>
</dbReference>
<dbReference type="InterPro" id="IPR037066">
    <property type="entry name" value="Plug_dom_sf"/>
</dbReference>
<dbReference type="PROSITE" id="PS52016">
    <property type="entry name" value="TONB_DEPENDENT_REC_3"/>
    <property type="match status" value="1"/>
</dbReference>
<evidence type="ECO:0000256" key="3">
    <source>
        <dbReference type="ARBA" id="ARBA00022448"/>
    </source>
</evidence>
<evidence type="ECO:0000256" key="9">
    <source>
        <dbReference type="ARBA" id="ARBA00023170"/>
    </source>
</evidence>
<sequence length="643" mass="71363">MPVVYIVHSGGVHQSGLFTMKPTFSRNALCCALLFCSNTINAQTIAHTPQDEPNELETITVVSSKIATPLREIATSVTVISKEDIEARANTSLSEIMRHEVSVGVSNSGGIGKNTTLRIRGEDGFRTKVFMDGIELSDPTAPQATPIFDDILSNFVERIEILRGPQGLMYGADAGGVVSITTEQASLGLHGSAKAELGSDSTQLINGELGFANDTGHIYLAASDFSTDGFNAQTSDTSNEKDGYENTTIHLNAGLNLSQDLQLNFVLRDVTSDNDYDGCYDNITYALINQCRTEGENQTARLSVHYQQKEMGHTLGLAKTDIERDFFSNEQFSYGSKGEITKVDYTGFYDLKRHKLIWGADNESQKITSSKLEREQTGVYVEYQTSLQDSLYFTAGMRYDDNDTFGTHTSYRVSAAYLIPLAKQNTLKFKSTYGTGFRAPSLYEQDYNNGDYAYGDAAGLQLKEETSKGFDFGLEFNNPNQHASLVFFKQTIADEIYFDNIAYQGYLQNASSSESQGAELEFSQDLTKQLRLRANYTYNETHTTDEQPRLRRPKQQANIGLQQSWLAQSLQTNLFVNHVRELFDIGGQPLDNYSVVSVSANYQLNQALKFNVKIDNLLDREYQEVAGYNTSGLAVYIGIQASL</sequence>
<evidence type="ECO:0000256" key="7">
    <source>
        <dbReference type="ARBA" id="ARBA00023077"/>
    </source>
</evidence>
<dbReference type="InterPro" id="IPR036942">
    <property type="entry name" value="Beta-barrel_TonB_sf"/>
</dbReference>
<dbReference type="GO" id="GO:0044718">
    <property type="term" value="P:siderophore transmembrane transport"/>
    <property type="evidence" value="ECO:0007669"/>
    <property type="project" value="TreeGrafter"/>
</dbReference>
<dbReference type="Gene3D" id="2.40.170.20">
    <property type="entry name" value="TonB-dependent receptor, beta-barrel domain"/>
    <property type="match status" value="1"/>
</dbReference>
<evidence type="ECO:0000259" key="15">
    <source>
        <dbReference type="Pfam" id="PF07715"/>
    </source>
</evidence>
<reference evidence="17" key="1">
    <citation type="submission" date="2016-02" db="EMBL/GenBank/DDBJ databases">
        <authorList>
            <person name="Schultz-Johansen M."/>
            <person name="Glaring M.A."/>
            <person name="Bech P.K."/>
            <person name="Stougaard P."/>
        </authorList>
    </citation>
    <scope>NUCLEOTIDE SEQUENCE [LARGE SCALE GENOMIC DNA]</scope>
    <source>
        <strain evidence="17">S66</strain>
    </source>
</reference>
<evidence type="ECO:0000256" key="6">
    <source>
        <dbReference type="ARBA" id="ARBA00022729"/>
    </source>
</evidence>
<feature type="domain" description="TonB-dependent receptor-like beta-barrel" evidence="14">
    <location>
        <begin position="226"/>
        <end position="617"/>
    </location>
</feature>
<dbReference type="SUPFAM" id="SSF56935">
    <property type="entry name" value="Porins"/>
    <property type="match status" value="1"/>
</dbReference>
<feature type="chain" id="PRO_5007469551" description="TonB-dependent receptor" evidence="13">
    <location>
        <begin position="43"/>
        <end position="643"/>
    </location>
</feature>
<dbReference type="InterPro" id="IPR039426">
    <property type="entry name" value="TonB-dep_rcpt-like"/>
</dbReference>
<comment type="caution">
    <text evidence="16">The sequence shown here is derived from an EMBL/GenBank/DDBJ whole genome shotgun (WGS) entry which is preliminary data.</text>
</comment>
<keyword evidence="17" id="KW-1185">Reference proteome</keyword>
<evidence type="ECO:0000256" key="10">
    <source>
        <dbReference type="ARBA" id="ARBA00023237"/>
    </source>
</evidence>
<evidence type="ECO:0000256" key="12">
    <source>
        <dbReference type="RuleBase" id="RU003357"/>
    </source>
</evidence>
<evidence type="ECO:0000256" key="2">
    <source>
        <dbReference type="ARBA" id="ARBA00008143"/>
    </source>
</evidence>
<keyword evidence="10 11" id="KW-0998">Cell outer membrane</keyword>
<organism evidence="16 17">
    <name type="scientific">Paraglaciecola hydrolytica</name>
    <dbReference type="NCBI Taxonomy" id="1799789"/>
    <lineage>
        <taxon>Bacteria</taxon>
        <taxon>Pseudomonadati</taxon>
        <taxon>Pseudomonadota</taxon>
        <taxon>Gammaproteobacteria</taxon>
        <taxon>Alteromonadales</taxon>
        <taxon>Alteromonadaceae</taxon>
        <taxon>Paraglaciecola</taxon>
    </lineage>
</organism>
<feature type="signal peptide" evidence="13">
    <location>
        <begin position="1"/>
        <end position="42"/>
    </location>
</feature>
<evidence type="ECO:0000256" key="1">
    <source>
        <dbReference type="ARBA" id="ARBA00004571"/>
    </source>
</evidence>
<keyword evidence="7 12" id="KW-0798">TonB box</keyword>
<keyword evidence="3 11" id="KW-0813">Transport</keyword>
<dbReference type="Proteomes" id="UP000070299">
    <property type="component" value="Unassembled WGS sequence"/>
</dbReference>
<evidence type="ECO:0000259" key="14">
    <source>
        <dbReference type="Pfam" id="PF00593"/>
    </source>
</evidence>
<evidence type="ECO:0000256" key="8">
    <source>
        <dbReference type="ARBA" id="ARBA00023136"/>
    </source>
</evidence>
<dbReference type="OrthoDB" id="9764669at2"/>
<protein>
    <recommendedName>
        <fullName evidence="18">TonB-dependent receptor</fullName>
    </recommendedName>
</protein>
<proteinExistence type="inferred from homology"/>
<dbReference type="InterPro" id="IPR000531">
    <property type="entry name" value="Beta-barrel_TonB"/>
</dbReference>
<dbReference type="AlphaFoldDB" id="A0A136A6S3"/>
<keyword evidence="4 11" id="KW-1134">Transmembrane beta strand</keyword>
<name>A0A136A6S3_9ALTE</name>
<keyword evidence="6 13" id="KW-0732">Signal</keyword>
<evidence type="ECO:0000256" key="5">
    <source>
        <dbReference type="ARBA" id="ARBA00022692"/>
    </source>
</evidence>
<dbReference type="STRING" id="1799789.AX660_00240"/>
<accession>A0A136A6S3</accession>
<dbReference type="InterPro" id="IPR012910">
    <property type="entry name" value="Plug_dom"/>
</dbReference>
<dbReference type="EMBL" id="LSNE01000001">
    <property type="protein sequence ID" value="KXI30933.1"/>
    <property type="molecule type" value="Genomic_DNA"/>
</dbReference>
<evidence type="ECO:0000313" key="17">
    <source>
        <dbReference type="Proteomes" id="UP000070299"/>
    </source>
</evidence>
<dbReference type="CDD" id="cd01347">
    <property type="entry name" value="ligand_gated_channel"/>
    <property type="match status" value="1"/>
</dbReference>
<dbReference type="PANTHER" id="PTHR30069">
    <property type="entry name" value="TONB-DEPENDENT OUTER MEMBRANE RECEPTOR"/>
    <property type="match status" value="1"/>
</dbReference>
<dbReference type="Pfam" id="PF00593">
    <property type="entry name" value="TonB_dep_Rec_b-barrel"/>
    <property type="match status" value="1"/>
</dbReference>
<evidence type="ECO:0008006" key="18">
    <source>
        <dbReference type="Google" id="ProtNLM"/>
    </source>
</evidence>
<keyword evidence="8 11" id="KW-0472">Membrane</keyword>
<dbReference type="Pfam" id="PF07715">
    <property type="entry name" value="Plug"/>
    <property type="match status" value="1"/>
</dbReference>
<evidence type="ECO:0000256" key="11">
    <source>
        <dbReference type="PROSITE-ProRule" id="PRU01360"/>
    </source>
</evidence>
<dbReference type="GO" id="GO:0009279">
    <property type="term" value="C:cell outer membrane"/>
    <property type="evidence" value="ECO:0007669"/>
    <property type="project" value="UniProtKB-SubCell"/>
</dbReference>
<keyword evidence="9" id="KW-0675">Receptor</keyword>
<evidence type="ECO:0000256" key="4">
    <source>
        <dbReference type="ARBA" id="ARBA00022452"/>
    </source>
</evidence>
<gene>
    <name evidence="16" type="ORF">AX660_00240</name>
</gene>
<dbReference type="GO" id="GO:0015344">
    <property type="term" value="F:siderophore uptake transmembrane transporter activity"/>
    <property type="evidence" value="ECO:0007669"/>
    <property type="project" value="TreeGrafter"/>
</dbReference>